<sequence length="79" mass="8396">MGHIVQHATSLCPYSFRMATVVEVSFRVFTPIALKAGPILMTSSSGTATNGPKDPRAADGHPAGIRDLQGAWLFSNKNP</sequence>
<dbReference type="AlphaFoldDB" id="A0AAV0VLL8"/>
<name>A0AAV0VLL8_9HEMI</name>
<keyword evidence="3" id="KW-1185">Reference proteome</keyword>
<dbReference type="EMBL" id="CARXXK010000001">
    <property type="protein sequence ID" value="CAI6345104.1"/>
    <property type="molecule type" value="Genomic_DNA"/>
</dbReference>
<dbReference type="Proteomes" id="UP001160148">
    <property type="component" value="Unassembled WGS sequence"/>
</dbReference>
<feature type="region of interest" description="Disordered" evidence="1">
    <location>
        <begin position="42"/>
        <end position="64"/>
    </location>
</feature>
<evidence type="ECO:0000256" key="1">
    <source>
        <dbReference type="SAM" id="MobiDB-lite"/>
    </source>
</evidence>
<evidence type="ECO:0000313" key="2">
    <source>
        <dbReference type="EMBL" id="CAI6345104.1"/>
    </source>
</evidence>
<proteinExistence type="predicted"/>
<gene>
    <name evidence="2" type="ORF">MEUPH1_LOCUS2154</name>
</gene>
<accession>A0AAV0VLL8</accession>
<evidence type="ECO:0000313" key="3">
    <source>
        <dbReference type="Proteomes" id="UP001160148"/>
    </source>
</evidence>
<organism evidence="2 3">
    <name type="scientific">Macrosiphum euphorbiae</name>
    <name type="common">potato aphid</name>
    <dbReference type="NCBI Taxonomy" id="13131"/>
    <lineage>
        <taxon>Eukaryota</taxon>
        <taxon>Metazoa</taxon>
        <taxon>Ecdysozoa</taxon>
        <taxon>Arthropoda</taxon>
        <taxon>Hexapoda</taxon>
        <taxon>Insecta</taxon>
        <taxon>Pterygota</taxon>
        <taxon>Neoptera</taxon>
        <taxon>Paraneoptera</taxon>
        <taxon>Hemiptera</taxon>
        <taxon>Sternorrhyncha</taxon>
        <taxon>Aphidomorpha</taxon>
        <taxon>Aphidoidea</taxon>
        <taxon>Aphididae</taxon>
        <taxon>Macrosiphini</taxon>
        <taxon>Macrosiphum</taxon>
    </lineage>
</organism>
<protein>
    <submittedName>
        <fullName evidence="2">Uncharacterized protein</fullName>
    </submittedName>
</protein>
<comment type="caution">
    <text evidence="2">The sequence shown here is derived from an EMBL/GenBank/DDBJ whole genome shotgun (WGS) entry which is preliminary data.</text>
</comment>
<reference evidence="2 3" key="1">
    <citation type="submission" date="2023-01" db="EMBL/GenBank/DDBJ databases">
        <authorList>
            <person name="Whitehead M."/>
        </authorList>
    </citation>
    <scope>NUCLEOTIDE SEQUENCE [LARGE SCALE GENOMIC DNA]</scope>
</reference>